<dbReference type="RefSeq" id="WP_048672907.1">
    <property type="nucleotide sequence ID" value="NZ_CBTJ020000040.1"/>
</dbReference>
<keyword evidence="2" id="KW-1185">Reference proteome</keyword>
<reference evidence="1" key="2">
    <citation type="submission" date="2014-03" db="EMBL/GenBank/DDBJ databases">
        <title>Candidatus Competibacter-lineage genomes retrieved from metagenomes reveal functional metabolic diversity.</title>
        <authorList>
            <person name="McIlroy S.J."/>
            <person name="Albertsen M."/>
            <person name="Andresen E.K."/>
            <person name="Saunders A.M."/>
            <person name="Kristiansen R."/>
            <person name="Stokholm-Bjerregaard M."/>
            <person name="Nielsen K.L."/>
            <person name="Nielsen P.H."/>
        </authorList>
    </citation>
    <scope>NUCLEOTIDE SEQUENCE</scope>
    <source>
        <strain evidence="1">Run_A_D11</strain>
    </source>
</reference>
<accession>W6M451</accession>
<dbReference type="SUPFAM" id="SSF48371">
    <property type="entry name" value="ARM repeat"/>
    <property type="match status" value="1"/>
</dbReference>
<evidence type="ECO:0000313" key="2">
    <source>
        <dbReference type="Proteomes" id="UP000035760"/>
    </source>
</evidence>
<dbReference type="EMBL" id="CBTJ020000040">
    <property type="protein sequence ID" value="CDI02576.1"/>
    <property type="molecule type" value="Genomic_DNA"/>
</dbReference>
<evidence type="ECO:0008006" key="3">
    <source>
        <dbReference type="Google" id="ProtNLM"/>
    </source>
</evidence>
<dbReference type="GO" id="GO:0045227">
    <property type="term" value="P:capsule polysaccharide biosynthetic process"/>
    <property type="evidence" value="ECO:0007669"/>
    <property type="project" value="InterPro"/>
</dbReference>
<dbReference type="InterPro" id="IPR008337">
    <property type="entry name" value="Capsule_biosynth_CapB"/>
</dbReference>
<dbReference type="Gene3D" id="1.25.10.10">
    <property type="entry name" value="Leucine-rich Repeat Variant"/>
    <property type="match status" value="1"/>
</dbReference>
<dbReference type="InterPro" id="IPR011989">
    <property type="entry name" value="ARM-like"/>
</dbReference>
<organism evidence="1 2">
    <name type="scientific">Candidatus Competibacter denitrificans Run_A_D11</name>
    <dbReference type="NCBI Taxonomy" id="1400863"/>
    <lineage>
        <taxon>Bacteria</taxon>
        <taxon>Pseudomonadati</taxon>
        <taxon>Pseudomonadota</taxon>
        <taxon>Gammaproteobacteria</taxon>
        <taxon>Candidatus Competibacteraceae</taxon>
        <taxon>Candidatus Competibacter</taxon>
    </lineage>
</organism>
<dbReference type="OrthoDB" id="2884at2"/>
<dbReference type="STRING" id="1400863.BN873_330053"/>
<comment type="caution">
    <text evidence="1">The sequence shown here is derived from an EMBL/GenBank/DDBJ whole genome shotgun (WGS) entry which is preliminary data.</text>
</comment>
<dbReference type="Proteomes" id="UP000035760">
    <property type="component" value="Unassembled WGS sequence"/>
</dbReference>
<name>W6M451_9GAMM</name>
<dbReference type="PRINTS" id="PR01758">
    <property type="entry name" value="CAPSULEPROTB"/>
</dbReference>
<sequence length="1450" mass="163192">MIATAESAAGKWKKWVEPPRPRLAFAEAEIRKYLHEGLTPALARASRSLLGELITGFLGDWPGARDDPPEWALPMTLLYRLTVFLRYELERRQAKIRQLRADYADYNRRYLGAATLEERQHHMLAFAATLGANRRQLAGDRRAFDRWFGHDTLVERYQRHHAISDRFLAFTLDRLGAISARLLDQAGPLVGHALLWPRLELEEVLLPLLDYDGDARVRVAAFHALALALRALPADQIENPVSEGALRYIYGSALDQRRMIWIQTEALALLPHLDKVSLTTALKVRLGQPGSGDDLFVRRRAVLLLGQYLHRLPEMAALLPIALADTSPYVRQGLAEALPTMPQSLALPSWEALALRDATAQVRAAALLQIPLLLAEPGAFEPLLTGLIAALAQEQDAWTLRVALRVAWQVHQHLLSKTRESEAARWANGVLPAVTHLRGHAAKPSVRRWAAQTCEQLWVWSDPQRRTWLQTLANEVAAVPAGHQRRLSRAVAALEEATLGRLLALLAQTDHGCMLKRGWWGSWLTRGQVLRFRTWRWLHELRHPATDKRQAFRHTVGRVYDGNLYAPSGILAELAETKVPGEPLYLGTEDGWRPYLPLVDELISCLDQWDRRLRRYSSEGITEIVAPVALWRRLWARVLLTVRFVEYARLRNWQEGAQANPAGYLTAIAQLGFTIRFIPYPAAAANAPEMIDPLVGRFFPEPVPETTPDLAPATAPLLAGHIPLLAVIPFGDWSAFWEEFRSYFFSVYQNSLFDLGIFLAGLGALFFGRHIVINQQIRRARSRIPLVIGGWGTRGKSGTERIKAALMNALGFSIMSKTTGCEAMFLHADPYSTLRELYLYRPYDKATIWEQANVLRLGDRLHTEVFLWECMGLTPAYVYTLQRQWMRDDLATITNTYPDHEDVQGPAGYNIPQVMTNFIPQNSTLLTSEEQMLPILRDAAQQLGTDLGTVGWLEAGLLTPDVLARFPYEEHPFNIALVLAMADRLGVPRDYALKEMADRVVMDIGVLKKYPKTSVAGRFLEFINGMSANERFGCLTNWVRMGFDRQDRYQEPGVWITTVVNNRADRIPRSRVFAGILVADVSADRHFLIGTNLDGLQGYIEEAWGIYIQGLSLWPTTADAEPALQILEQQARWQRVSIEEIHLRQRLDAALAGIGVTVTAEPPAAFWRDAATLQAYLTTAGAGEHAEAIARHLVEEGECYQAYRALADRVSAADTAQRPALETAFREQLWQWFARKLVVIRDPHSTGEQTIARIVQETPPGLFNRIMGMQNIKGPGLSFVYRWQGWEICHKACDLLASPDLTLARQGLRELAALQEFGQLGERLARETVAAVRQRPVAQSEHFQAELSLIETRIEQSSAKLKAQLQTGHAGRPGRLTQVLGAIEAFLDSGDAVKRRQLADRIYRDLADERIGHQRAALELQALTQRQKGGWLEKQFRAWLASLRRPPASA</sequence>
<reference evidence="1" key="1">
    <citation type="submission" date="2013-07" db="EMBL/GenBank/DDBJ databases">
        <authorList>
            <person name="McIlroy S."/>
        </authorList>
    </citation>
    <scope>NUCLEOTIDE SEQUENCE [LARGE SCALE GENOMIC DNA]</scope>
    <source>
        <strain evidence="1">Run_A_D11</strain>
    </source>
</reference>
<evidence type="ECO:0000313" key="1">
    <source>
        <dbReference type="EMBL" id="CDI02576.1"/>
    </source>
</evidence>
<proteinExistence type="predicted"/>
<dbReference type="InterPro" id="IPR016024">
    <property type="entry name" value="ARM-type_fold"/>
</dbReference>
<gene>
    <name evidence="1" type="ORF">BN873_330053</name>
</gene>
<protein>
    <recommendedName>
        <fullName evidence="3">Capsule biosynthesis protein CapB</fullName>
    </recommendedName>
</protein>
<dbReference type="GO" id="GO:0016020">
    <property type="term" value="C:membrane"/>
    <property type="evidence" value="ECO:0007669"/>
    <property type="project" value="InterPro"/>
</dbReference>